<dbReference type="AlphaFoldDB" id="A0A409WH52"/>
<dbReference type="Proteomes" id="UP000283269">
    <property type="component" value="Unassembled WGS sequence"/>
</dbReference>
<dbReference type="EMBL" id="NHYD01003433">
    <property type="protein sequence ID" value="PPQ77854.1"/>
    <property type="molecule type" value="Genomic_DNA"/>
</dbReference>
<reference evidence="2 3" key="1">
    <citation type="journal article" date="2018" name="Evol. Lett.">
        <title>Horizontal gene cluster transfer increased hallucinogenic mushroom diversity.</title>
        <authorList>
            <person name="Reynolds H.T."/>
            <person name="Vijayakumar V."/>
            <person name="Gluck-Thaler E."/>
            <person name="Korotkin H.B."/>
            <person name="Matheny P.B."/>
            <person name="Slot J.C."/>
        </authorList>
    </citation>
    <scope>NUCLEOTIDE SEQUENCE [LARGE SCALE GENOMIC DNA]</scope>
    <source>
        <strain evidence="2 3">2631</strain>
    </source>
</reference>
<feature type="region of interest" description="Disordered" evidence="1">
    <location>
        <begin position="630"/>
        <end position="650"/>
    </location>
</feature>
<evidence type="ECO:0000256" key="1">
    <source>
        <dbReference type="SAM" id="MobiDB-lite"/>
    </source>
</evidence>
<gene>
    <name evidence="2" type="ORF">CVT25_015348</name>
</gene>
<dbReference type="InParanoid" id="A0A409WH52"/>
<organism evidence="2 3">
    <name type="scientific">Psilocybe cyanescens</name>
    <dbReference type="NCBI Taxonomy" id="93625"/>
    <lineage>
        <taxon>Eukaryota</taxon>
        <taxon>Fungi</taxon>
        <taxon>Dikarya</taxon>
        <taxon>Basidiomycota</taxon>
        <taxon>Agaricomycotina</taxon>
        <taxon>Agaricomycetes</taxon>
        <taxon>Agaricomycetidae</taxon>
        <taxon>Agaricales</taxon>
        <taxon>Agaricineae</taxon>
        <taxon>Strophariaceae</taxon>
        <taxon>Psilocybe</taxon>
    </lineage>
</organism>
<keyword evidence="3" id="KW-1185">Reference proteome</keyword>
<feature type="region of interest" description="Disordered" evidence="1">
    <location>
        <begin position="802"/>
        <end position="833"/>
    </location>
</feature>
<evidence type="ECO:0000313" key="2">
    <source>
        <dbReference type="EMBL" id="PPQ77854.1"/>
    </source>
</evidence>
<feature type="compositionally biased region" description="Acidic residues" evidence="1">
    <location>
        <begin position="296"/>
        <end position="324"/>
    </location>
</feature>
<proteinExistence type="predicted"/>
<accession>A0A409WH52</accession>
<feature type="compositionally biased region" description="Low complexity" evidence="1">
    <location>
        <begin position="551"/>
        <end position="566"/>
    </location>
</feature>
<feature type="region of interest" description="Disordered" evidence="1">
    <location>
        <begin position="1137"/>
        <end position="1226"/>
    </location>
</feature>
<name>A0A409WH52_PSICY</name>
<evidence type="ECO:0000313" key="3">
    <source>
        <dbReference type="Proteomes" id="UP000283269"/>
    </source>
</evidence>
<dbReference type="OrthoDB" id="3070907at2759"/>
<comment type="caution">
    <text evidence="2">The sequence shown here is derived from an EMBL/GenBank/DDBJ whole genome shotgun (WGS) entry which is preliminary data.</text>
</comment>
<feature type="compositionally biased region" description="Low complexity" evidence="1">
    <location>
        <begin position="1137"/>
        <end position="1152"/>
    </location>
</feature>
<sequence>MPIRISVDSVKDTFMSGFSLAKPALALLAERLDDARDSGVGCGSVKKERVSMPALIERHGRFETAVMCAAVENMACAFLLRNHGVRGAIERTLPLVSTRARDTFDGACDFLIDRAHTLVDAAARSLDDTVAAAAAPSPSSPVVHAGVRVVHAGMRRVLGEDYVEAAREYARAIPARTVAYSKIKVVKVYVPCRAKVARMRRESRLVSVLCEGVFQSSVFSVVGASIFFAFAHVYAIPLEEEEDKAVPLFAPAPVLAKGPALILASDWRSSGVIFVHHAPAVVVVEPSSTTSGLAEVMEDEDEDEDEDSVTDGDGGEADSEDNTDEISLAATTDDDSDDSTVNASGNASALEDKVGDEVERRIEDVVAILEEKRKIELRDVAEVEAEVQVQEEDIVVEDVANDVADDEDEVRAQVQVVDAVLVEDAVDAGVNIIDDTEAKVVIVVKKTEAIVKFNDIEAGIEDVFDIDIDNKVKASVQDIFGIDSDSKVEKIGVDISGKLQVEDLPVSAGKRYEVQDVPTGPISIFISTVDTVDNTIDIDIDNTIDNDNDNDNTTATNTDTTSTNTKDNAEESKDIKGKASTVMDDETYEKLLYAILNDVSPSASVFNLLPESSTGLSLIDLRIEEAWDAQNRSEPQEDGAPVTSNVASSSGTAGISAAIQDWMNMTASELDETIRNDDTATSYQLEEKDKVPGATVDGFTSEKAAWKHLHWQTVAPEDFDKDYDPHSDMVEGCKFKNTLSSGLEKNVGTKTEATIATQDGMNKMVEVIKVDKENATAEMDGSVAKPEDTVPENEVEDKVEVEEEVHDEETGTIANSEGVVAENNSEDENENEMHETEKERVVEDENGFIAHSENKVKTLVIQVGALLTIVEDVAEEDEDNSYAQDEQVAILEDVKVEVETFALIEKHGVGDEDDSIAQGVETKNMIIPLVTITKSIDDRREEDEEPVFTIMNDWAAEVERSFTQLEDQSQIEIDCVHAALVGDITFEELDQAKVNEAGSNFVVNLGEIDEGCPTFGIRVEQKSQTCQDFGSASGYEACASSESYERCVEVEDYEAATHDVREEWGPLPSFSLSMPCIASSSSVKEALSLSTSVSFDCRPIGAMGFMNTAMSFMEQGGSDIAEGVEGAESQALEAQAAAASSSKSTLTPTASPFVPRAHLGSTPRGSENKPPAYWEPARTTAVTIEPPRPQRRRTTQSTGRRARHLAHMGQSGKAKPRILGDRNINA</sequence>
<protein>
    <submittedName>
        <fullName evidence="2">Uncharacterized protein</fullName>
    </submittedName>
</protein>
<feature type="compositionally biased region" description="Basic residues" evidence="1">
    <location>
        <begin position="1189"/>
        <end position="1206"/>
    </location>
</feature>
<feature type="region of interest" description="Disordered" evidence="1">
    <location>
        <begin position="289"/>
        <end position="354"/>
    </location>
</feature>
<feature type="region of interest" description="Disordered" evidence="1">
    <location>
        <begin position="543"/>
        <end position="575"/>
    </location>
</feature>